<dbReference type="SUPFAM" id="SSF49785">
    <property type="entry name" value="Galactose-binding domain-like"/>
    <property type="match status" value="1"/>
</dbReference>
<evidence type="ECO:0000256" key="1">
    <source>
        <dbReference type="ARBA" id="ARBA00022729"/>
    </source>
</evidence>
<evidence type="ECO:0000313" key="7">
    <source>
        <dbReference type="Proteomes" id="UP000589036"/>
    </source>
</evidence>
<feature type="chain" id="PRO_5032772771" evidence="3">
    <location>
        <begin position="32"/>
        <end position="1595"/>
    </location>
</feature>
<dbReference type="CDD" id="cd00146">
    <property type="entry name" value="PKD"/>
    <property type="match status" value="1"/>
</dbReference>
<protein>
    <submittedName>
        <fullName evidence="6">Glucose/arabinose dehydrogenase/PKD repeat protein</fullName>
    </submittedName>
</protein>
<dbReference type="RefSeq" id="WP_179644036.1">
    <property type="nucleotide sequence ID" value="NZ_BAAAYY010000016.1"/>
</dbReference>
<dbReference type="Proteomes" id="UP000589036">
    <property type="component" value="Unassembled WGS sequence"/>
</dbReference>
<dbReference type="InterPro" id="IPR029062">
    <property type="entry name" value="Class_I_gatase-like"/>
</dbReference>
<dbReference type="SMART" id="SM00606">
    <property type="entry name" value="CBD_IV"/>
    <property type="match status" value="1"/>
</dbReference>
<dbReference type="CDD" id="cd04084">
    <property type="entry name" value="CBM6_xylanase-like"/>
    <property type="match status" value="1"/>
</dbReference>
<evidence type="ECO:0000256" key="3">
    <source>
        <dbReference type="SAM" id="SignalP"/>
    </source>
</evidence>
<feature type="region of interest" description="Disordered" evidence="2">
    <location>
        <begin position="1341"/>
        <end position="1367"/>
    </location>
</feature>
<dbReference type="InterPro" id="IPR011041">
    <property type="entry name" value="Quinoprot_gluc/sorb_DH_b-prop"/>
</dbReference>
<dbReference type="Pfam" id="PF17957">
    <property type="entry name" value="Big_7"/>
    <property type="match status" value="1"/>
</dbReference>
<evidence type="ECO:0000313" key="6">
    <source>
        <dbReference type="EMBL" id="NYE48211.1"/>
    </source>
</evidence>
<dbReference type="NCBIfam" id="NF047446">
    <property type="entry name" value="barrel_OmpL47"/>
    <property type="match status" value="1"/>
</dbReference>
<dbReference type="InterPro" id="IPR035986">
    <property type="entry name" value="PKD_dom_sf"/>
</dbReference>
<dbReference type="SMART" id="SM00089">
    <property type="entry name" value="PKD"/>
    <property type="match status" value="1"/>
</dbReference>
<dbReference type="Gene3D" id="3.40.50.880">
    <property type="match status" value="1"/>
</dbReference>
<dbReference type="Pfam" id="PF18911">
    <property type="entry name" value="PKD_4"/>
    <property type="match status" value="1"/>
</dbReference>
<dbReference type="InterPro" id="IPR054470">
    <property type="entry name" value="FIMAH_dom"/>
</dbReference>
<proteinExistence type="predicted"/>
<dbReference type="SUPFAM" id="SSF52317">
    <property type="entry name" value="Class I glutamine amidotransferase-like"/>
    <property type="match status" value="1"/>
</dbReference>
<dbReference type="InterPro" id="IPR013783">
    <property type="entry name" value="Ig-like_fold"/>
</dbReference>
<dbReference type="Pfam" id="PF03422">
    <property type="entry name" value="CBM_6"/>
    <property type="match status" value="1"/>
</dbReference>
<comment type="caution">
    <text evidence="6">The sequence shown here is derived from an EMBL/GenBank/DDBJ whole genome shotgun (WGS) entry which is preliminary data.</text>
</comment>
<dbReference type="PANTHER" id="PTHR40469">
    <property type="entry name" value="SECRETED GLYCOSYL HYDROLASE"/>
    <property type="match status" value="1"/>
</dbReference>
<feature type="domain" description="PKD" evidence="4">
    <location>
        <begin position="729"/>
        <end position="811"/>
    </location>
</feature>
<sequence>MSVCFRRLRTFGAVLASCLLLLVLAPTVAHADSGSDDPEFRALLFTKTAGYRHDSIPSGIALFERLAEENDFEVEHTEDSAVFNDADLATFDVIIMFQASGMVWETDEQRQAVQDYVAGGGGIAAIHNATDMGIENDFPWWDDLVNAGAHMPTHSPGVLPGTAKVADRVHPSTQGLPAVWEREEEWYNFDVNMRGDVHVLVTADETTYDPGPDAMGHDHPISWCREVDGAPIWATAMGHPSDAYSEPEFIDHLLGGVRSAAGVEAADCGGTVWDNYEKVTLDGDTYDPLQLAVADDGRVFYIQRQGQVQAFDPETNRTSTIGELDVYTGGEDGLVGLALDPDFTENGWVYLYYAPASEDDTDPANMVNRVSRFTVADDGALLDLDSESVLLEVPALREEEPGHTGGALEFGPDGDLFIGVGDDTNPFASDGYTPIDEREDREPWDAQRTAANSADLRGKLLRITPQDDGSYTVPEDNLFNGGAWDDLFPGQTYDPELALPEIYAMGFRNPFRFTVDPETGDVLMADYGPDANTANPDRGPEGLVEWMVIEEPGNFGWPYCHGPNIAYTDYDFATGESGEEFDCAAPVNDSPNNTGLTELPPSVAPDFHYGYGPSEEWPELGTGSASPMAGPVYHYDPDLNSDRKFPAYLDGKNLFYEWGRHYIKEVGLDDNGDVLDITPFLPDVRFEYPMDMEFGPDGALYLLEWGAGFGTGGESGLYRIDYTAGVGYPKAAASADPTSGGVPLEVRFSSEGTGHPNPEETLDLHWDFGDGATSTEADPVHTYTEAGDYVAQLTATDSAGRVATANVEVSVGNTEPELEIAAPPEGGFFEFGDEVAVEVTVTDAEDGSTEDGTIDCDDVTITAALGHDEHGHPMEQYQGCEATVPTLSDDGHGAEADLFYVLSAEYTDSGGEDGAVDPLTGRDDVVLQPKRKQAQHHDIAEGVTTAETTDIEGGHLHLTDIQDGDHVSYSPANLSGIEEMVFRVASADGGGRIEVRADAPDGELLGAADVGATGGRQVWEDVAAEITDPGRTVDLYLVFTGSGDDLFNFNFVEFVGQGVALDSRPRITLTSPENGAEFDSGAGVTLSADATDVRHDIEKVEFFAGSTPIGTVTEAPYELDWDAPDGRHQVRARATSESGFTRDSRWAGILVGSEEVREPWTTYTNTEAEFLQHGDDAWVIDSGGANMWQGTDEYGSIFQPDAVGEEFTATVRIDSQEAAAARAKAGIIVRDDITLPGRSPGYVAMTMTASDGPEMLWDSDGDGSIDTSAFGDAGGDKPVWLRLERSGDVFTGSYSTDGEEFVVVEEVTVASAAARQDIGMVVTAHSADSTSRVEFADFVLDGGTDPGDPPSVAAQTDPGEPDGANGWYTSPVTVTLTADDPDADIEYRLGGGDWTGYTEPVTVDEDGEHTLEYRAGNDAGTSEPKALELAVDASAPEVAISGVEDGGTHGLLDAIEAEASAEDPVSGVASVTLALDGEEIDSPAVLQRLEPGEHLLTAQASDEAGNTAGAEAAFEITVTHDEAAELVADYQDEEVLTDKQAKKMTQHLAVAERHADKDRSEQAGKALDRFDAEVEGVADDDARTLLLAVSGALRG</sequence>
<dbReference type="Pfam" id="PF22888">
    <property type="entry name" value="FIMAH"/>
    <property type="match status" value="1"/>
</dbReference>
<reference evidence="6 7" key="1">
    <citation type="submission" date="2020-07" db="EMBL/GenBank/DDBJ databases">
        <title>Sequencing the genomes of 1000 actinobacteria strains.</title>
        <authorList>
            <person name="Klenk H.-P."/>
        </authorList>
    </citation>
    <scope>NUCLEOTIDE SEQUENCE [LARGE SCALE GENOMIC DNA]</scope>
    <source>
        <strain evidence="6 7">CXB654</strain>
    </source>
</reference>
<dbReference type="InterPro" id="IPR005084">
    <property type="entry name" value="CBM6"/>
</dbReference>
<keyword evidence="1 3" id="KW-0732">Signal</keyword>
<dbReference type="Pfam" id="PF07995">
    <property type="entry name" value="GSDH"/>
    <property type="match status" value="1"/>
</dbReference>
<dbReference type="PANTHER" id="PTHR40469:SF2">
    <property type="entry name" value="GALACTOSE-BINDING DOMAIN-LIKE SUPERFAMILY PROTEIN"/>
    <property type="match status" value="1"/>
</dbReference>
<dbReference type="Gene3D" id="2.60.40.10">
    <property type="entry name" value="Immunoglobulins"/>
    <property type="match status" value="3"/>
</dbReference>
<evidence type="ECO:0000259" key="4">
    <source>
        <dbReference type="PROSITE" id="PS50093"/>
    </source>
</evidence>
<evidence type="ECO:0000256" key="2">
    <source>
        <dbReference type="SAM" id="MobiDB-lite"/>
    </source>
</evidence>
<gene>
    <name evidence="6" type="ORF">HDA32_003331</name>
</gene>
<dbReference type="Gene3D" id="2.120.10.30">
    <property type="entry name" value="TolB, C-terminal domain"/>
    <property type="match status" value="1"/>
</dbReference>
<dbReference type="SUPFAM" id="SSF49299">
    <property type="entry name" value="PKD domain"/>
    <property type="match status" value="1"/>
</dbReference>
<dbReference type="GO" id="GO:0030246">
    <property type="term" value="F:carbohydrate binding"/>
    <property type="evidence" value="ECO:0007669"/>
    <property type="project" value="InterPro"/>
</dbReference>
<evidence type="ECO:0000259" key="5">
    <source>
        <dbReference type="PROSITE" id="PS51175"/>
    </source>
</evidence>
<dbReference type="SUPFAM" id="SSF50952">
    <property type="entry name" value="Soluble quinoprotein glucose dehydrogenase"/>
    <property type="match status" value="1"/>
</dbReference>
<dbReference type="Gene3D" id="2.60.120.260">
    <property type="entry name" value="Galactose-binding domain-like"/>
    <property type="match status" value="1"/>
</dbReference>
<dbReference type="Gene3D" id="2.60.120.200">
    <property type="match status" value="1"/>
</dbReference>
<feature type="domain" description="CBM6" evidence="5">
    <location>
        <begin position="930"/>
        <end position="1055"/>
    </location>
</feature>
<dbReference type="PROSITE" id="PS50093">
    <property type="entry name" value="PKD"/>
    <property type="match status" value="1"/>
</dbReference>
<name>A0A852TWW9_9ACTN</name>
<dbReference type="InterPro" id="IPR011042">
    <property type="entry name" value="6-blade_b-propeller_TolB-like"/>
</dbReference>
<dbReference type="InterPro" id="IPR012938">
    <property type="entry name" value="Glc/Sorbosone_DH"/>
</dbReference>
<dbReference type="InterPro" id="IPR000601">
    <property type="entry name" value="PKD_dom"/>
</dbReference>
<dbReference type="InterPro" id="IPR006584">
    <property type="entry name" value="Cellulose-bd_IV"/>
</dbReference>
<dbReference type="PROSITE" id="PS51175">
    <property type="entry name" value="CBM6"/>
    <property type="match status" value="1"/>
</dbReference>
<dbReference type="InterPro" id="IPR008979">
    <property type="entry name" value="Galactose-bd-like_sf"/>
</dbReference>
<dbReference type="InterPro" id="IPR022409">
    <property type="entry name" value="PKD/Chitinase_dom"/>
</dbReference>
<keyword evidence="7" id="KW-1185">Reference proteome</keyword>
<dbReference type="InterPro" id="IPR013320">
    <property type="entry name" value="ConA-like_dom_sf"/>
</dbReference>
<organism evidence="6 7">
    <name type="scientific">Spinactinospora alkalitolerans</name>
    <dbReference type="NCBI Taxonomy" id="687207"/>
    <lineage>
        <taxon>Bacteria</taxon>
        <taxon>Bacillati</taxon>
        <taxon>Actinomycetota</taxon>
        <taxon>Actinomycetes</taxon>
        <taxon>Streptosporangiales</taxon>
        <taxon>Nocardiopsidaceae</taxon>
        <taxon>Spinactinospora</taxon>
    </lineage>
</organism>
<dbReference type="InterPro" id="IPR029010">
    <property type="entry name" value="ThuA-like"/>
</dbReference>
<dbReference type="SUPFAM" id="SSF49899">
    <property type="entry name" value="Concanavalin A-like lectins/glucanases"/>
    <property type="match status" value="1"/>
</dbReference>
<dbReference type="GO" id="GO:0005975">
    <property type="term" value="P:carbohydrate metabolic process"/>
    <property type="evidence" value="ECO:0007669"/>
    <property type="project" value="UniProtKB-ARBA"/>
</dbReference>
<dbReference type="Pfam" id="PF06283">
    <property type="entry name" value="ThuA"/>
    <property type="match status" value="1"/>
</dbReference>
<dbReference type="EMBL" id="JACCCC010000001">
    <property type="protein sequence ID" value="NYE48211.1"/>
    <property type="molecule type" value="Genomic_DNA"/>
</dbReference>
<accession>A0A852TWW9</accession>
<feature type="signal peptide" evidence="3">
    <location>
        <begin position="1"/>
        <end position="31"/>
    </location>
</feature>
<dbReference type="InterPro" id="IPR058094">
    <property type="entry name" value="Ig-like_OmpL47-like"/>
</dbReference>